<organism evidence="1 2">
    <name type="scientific">Hydrococcus rivularis NIES-593</name>
    <dbReference type="NCBI Taxonomy" id="1921803"/>
    <lineage>
        <taxon>Bacteria</taxon>
        <taxon>Bacillati</taxon>
        <taxon>Cyanobacteriota</taxon>
        <taxon>Cyanophyceae</taxon>
        <taxon>Pleurocapsales</taxon>
        <taxon>Hydrococcaceae</taxon>
        <taxon>Hydrococcus</taxon>
    </lineage>
</organism>
<keyword evidence="2" id="KW-1185">Reference proteome</keyword>
<accession>A0A1U7HKQ7</accession>
<proteinExistence type="predicted"/>
<sequence length="255" mass="29895">MLAFIIPLKSPKVSTSWEAISKLFERSIRSVCNQTSSNFQAIVVCNEKPQIQFSHPHITYIEVDFPLPRSDLESKDFDRERKVLRGLNYARQLGASHVMIVDADDCVSKHLAEFVSDRLQENGWLIRRGYWYKDGSKYIKIMRKGFDRYCGTSTIIKTDLYNLPEQFTEEELTWHIYKYYRHREIKNTLEKRGKILDTLPFAGAVYIKHGENLLYGQAQTPKISIKSRILRLKAFLDYRILTPAIREEFSLYDLA</sequence>
<dbReference type="AlphaFoldDB" id="A0A1U7HKQ7"/>
<dbReference type="RefSeq" id="WP_073599155.1">
    <property type="nucleotide sequence ID" value="NZ_MRCB01000007.1"/>
</dbReference>
<evidence type="ECO:0000313" key="1">
    <source>
        <dbReference type="EMBL" id="OKH24172.1"/>
    </source>
</evidence>
<dbReference type="OrthoDB" id="506149at2"/>
<reference evidence="1 2" key="1">
    <citation type="submission" date="2016-11" db="EMBL/GenBank/DDBJ databases">
        <title>Draft Genome Sequences of Nine Cyanobacterial Strains from Diverse Habitats.</title>
        <authorList>
            <person name="Zhu T."/>
            <person name="Hou S."/>
            <person name="Lu X."/>
            <person name="Hess W.R."/>
        </authorList>
    </citation>
    <scope>NUCLEOTIDE SEQUENCE [LARGE SCALE GENOMIC DNA]</scope>
    <source>
        <strain evidence="1 2">NIES-593</strain>
    </source>
</reference>
<dbReference type="CDD" id="cd00761">
    <property type="entry name" value="Glyco_tranf_GTA_type"/>
    <property type="match status" value="1"/>
</dbReference>
<gene>
    <name evidence="1" type="ORF">NIES593_08425</name>
</gene>
<evidence type="ECO:0000313" key="2">
    <source>
        <dbReference type="Proteomes" id="UP000186868"/>
    </source>
</evidence>
<dbReference type="STRING" id="1921803.NIES593_08425"/>
<dbReference type="EMBL" id="MRCB01000007">
    <property type="protein sequence ID" value="OKH24172.1"/>
    <property type="molecule type" value="Genomic_DNA"/>
</dbReference>
<name>A0A1U7HKQ7_9CYAN</name>
<dbReference type="Proteomes" id="UP000186868">
    <property type="component" value="Unassembled WGS sequence"/>
</dbReference>
<dbReference type="SUPFAM" id="SSF53448">
    <property type="entry name" value="Nucleotide-diphospho-sugar transferases"/>
    <property type="match status" value="1"/>
</dbReference>
<evidence type="ECO:0008006" key="3">
    <source>
        <dbReference type="Google" id="ProtNLM"/>
    </source>
</evidence>
<protein>
    <recommendedName>
        <fullName evidence="3">Glycosyltransferase 2-like domain-containing protein</fullName>
    </recommendedName>
</protein>
<comment type="caution">
    <text evidence="1">The sequence shown here is derived from an EMBL/GenBank/DDBJ whole genome shotgun (WGS) entry which is preliminary data.</text>
</comment>
<dbReference type="InterPro" id="IPR029044">
    <property type="entry name" value="Nucleotide-diphossugar_trans"/>
</dbReference>